<keyword evidence="3" id="KW-1185">Reference proteome</keyword>
<comment type="caution">
    <text evidence="2">The sequence shown here is derived from an EMBL/GenBank/DDBJ whole genome shotgun (WGS) entry which is preliminary data.</text>
</comment>
<organism evidence="2 3">
    <name type="scientific">Streptomyces gougerotii</name>
    <dbReference type="NCBI Taxonomy" id="53448"/>
    <lineage>
        <taxon>Bacteria</taxon>
        <taxon>Bacillati</taxon>
        <taxon>Actinomycetota</taxon>
        <taxon>Actinomycetes</taxon>
        <taxon>Kitasatosporales</taxon>
        <taxon>Streptomycetaceae</taxon>
        <taxon>Streptomyces</taxon>
        <taxon>Streptomyces diastaticus group</taxon>
    </lineage>
</organism>
<proteinExistence type="predicted"/>
<dbReference type="Proteomes" id="UP000480804">
    <property type="component" value="Unassembled WGS sequence"/>
</dbReference>
<evidence type="ECO:0000313" key="2">
    <source>
        <dbReference type="EMBL" id="GFH80546.1"/>
    </source>
</evidence>
<feature type="region of interest" description="Disordered" evidence="1">
    <location>
        <begin position="163"/>
        <end position="187"/>
    </location>
</feature>
<reference evidence="2 3" key="1">
    <citation type="submission" date="2020-02" db="EMBL/GenBank/DDBJ databases">
        <title>Whole genome shotgun sequence of Streptomyces gougerotii NBRC 13043.</title>
        <authorList>
            <person name="Ichikawa N."/>
            <person name="Komaki H."/>
            <person name="Tamura T."/>
        </authorList>
    </citation>
    <scope>NUCLEOTIDE SEQUENCE [LARGE SCALE GENOMIC DNA]</scope>
    <source>
        <strain evidence="2 3">NBRC 13043</strain>
    </source>
</reference>
<name>A0ABQ1DDL6_9ACTN</name>
<dbReference type="EMBL" id="BLLO01000027">
    <property type="protein sequence ID" value="GFH80546.1"/>
    <property type="molecule type" value="Genomic_DNA"/>
</dbReference>
<sequence>MVEDGEVGGEEHGQLRQPQVVAAPVADLLQAADDVVAEVAHHAAGERRHVPVEFAGGVQGLDGGAQRGQRVTVGGHAGGRGAQPVRLSVVGGEGGGAADPDEGVPRPAPAVLGGFQEEGAGAFGGELAVEADRGVTVHQELAADGDYPAVLGELAERVEVHARKDRGRRRAVTARSVSRTASGPADR</sequence>
<evidence type="ECO:0000313" key="3">
    <source>
        <dbReference type="Proteomes" id="UP000480804"/>
    </source>
</evidence>
<feature type="compositionally biased region" description="Basic residues" evidence="1">
    <location>
        <begin position="163"/>
        <end position="172"/>
    </location>
</feature>
<feature type="compositionally biased region" description="Low complexity" evidence="1">
    <location>
        <begin position="173"/>
        <end position="187"/>
    </location>
</feature>
<evidence type="ECO:0000256" key="1">
    <source>
        <dbReference type="SAM" id="MobiDB-lite"/>
    </source>
</evidence>
<protein>
    <submittedName>
        <fullName evidence="2">Uncharacterized protein</fullName>
    </submittedName>
</protein>
<accession>A0ABQ1DDL6</accession>
<feature type="region of interest" description="Disordered" evidence="1">
    <location>
        <begin position="90"/>
        <end position="109"/>
    </location>
</feature>
<gene>
    <name evidence="2" type="ORF">Sgou_52160</name>
</gene>